<dbReference type="AlphaFoldDB" id="A0A1M7ID45"/>
<dbReference type="Proteomes" id="UP000184394">
    <property type="component" value="Unassembled WGS sequence"/>
</dbReference>
<accession>A0A1M7ID45</accession>
<evidence type="ECO:0000313" key="1">
    <source>
        <dbReference type="EMBL" id="SHM38518.1"/>
    </source>
</evidence>
<gene>
    <name evidence="1" type="ORF">SAMN04487860_10445</name>
</gene>
<evidence type="ECO:0008006" key="3">
    <source>
        <dbReference type="Google" id="ProtNLM"/>
    </source>
</evidence>
<organism evidence="1 2">
    <name type="scientific">Ruminococcus flavefaciens</name>
    <dbReference type="NCBI Taxonomy" id="1265"/>
    <lineage>
        <taxon>Bacteria</taxon>
        <taxon>Bacillati</taxon>
        <taxon>Bacillota</taxon>
        <taxon>Clostridia</taxon>
        <taxon>Eubacteriales</taxon>
        <taxon>Oscillospiraceae</taxon>
        <taxon>Ruminococcus</taxon>
    </lineage>
</organism>
<reference evidence="1 2" key="1">
    <citation type="submission" date="2016-11" db="EMBL/GenBank/DDBJ databases">
        <authorList>
            <person name="Jaros S."/>
            <person name="Januszkiewicz K."/>
            <person name="Wedrychowicz H."/>
        </authorList>
    </citation>
    <scope>NUCLEOTIDE SEQUENCE [LARGE SCALE GENOMIC DNA]</scope>
    <source>
        <strain evidence="1 2">Y1</strain>
    </source>
</reference>
<dbReference type="OrthoDB" id="9771212at2"/>
<dbReference type="RefSeq" id="WP_072949603.1">
    <property type="nucleotide sequence ID" value="NZ_FRCT01000004.1"/>
</dbReference>
<sequence>MILNTGMRTDIPAFYSEWFMNRIRAGYVLVRNPYRQDWITRYELDPDVVDCISFCTKNPAPMLKHLDELSRFNQYWFVTITSYGNDIEPNVPPKEKVMQDFITLSKAVGVNCIGWRYDPIFVDSTYTVERHISDFEEMCRTLSGYTTVCVISFIDMYEKVLRNFPQVRTVTPQERIAIGKAFADIGKRYGITIKVCAEGNDLEPYGVDCNGCMTKETFEAAIGCSLNVPKKRSLRSECSCILGTDIGAYDTCAHLCRYCYANSNRNNVRRNMSLHDPASPFLVGTLHDGEVIHQAEQVSWIDNQLTFF</sequence>
<evidence type="ECO:0000313" key="2">
    <source>
        <dbReference type="Proteomes" id="UP000184394"/>
    </source>
</evidence>
<name>A0A1M7ID45_RUMFL</name>
<protein>
    <recommendedName>
        <fullName evidence="3">DUF1848 domain-containing protein</fullName>
    </recommendedName>
</protein>
<proteinExistence type="predicted"/>
<dbReference type="InterPro" id="IPR014998">
    <property type="entry name" value="DUF1848"/>
</dbReference>
<dbReference type="EMBL" id="FRCT01000004">
    <property type="protein sequence ID" value="SHM38518.1"/>
    <property type="molecule type" value="Genomic_DNA"/>
</dbReference>
<dbReference type="Pfam" id="PF08902">
    <property type="entry name" value="DUF1848"/>
    <property type="match status" value="1"/>
</dbReference>